<protein>
    <submittedName>
        <fullName evidence="2">Uncharacterized protein</fullName>
    </submittedName>
</protein>
<dbReference type="RefSeq" id="XP_012183940.1">
    <property type="nucleotide sequence ID" value="XM_012328550.1"/>
</dbReference>
<accession>J4HZR0</accession>
<evidence type="ECO:0000313" key="3">
    <source>
        <dbReference type="Proteomes" id="UP000006352"/>
    </source>
</evidence>
<dbReference type="HOGENOM" id="CLU_2960759_0_0_1"/>
<sequence>MLRDMPGEQQRYHHPYSRIHTPPPITDSVQEDIDRFRVGPEQTIELIDKEDIEKTPRPL</sequence>
<dbReference type="Proteomes" id="UP000006352">
    <property type="component" value="Unassembled WGS sequence"/>
</dbReference>
<dbReference type="GeneID" id="24099568"/>
<name>J4HZR0_9APHY</name>
<keyword evidence="3" id="KW-1185">Reference proteome</keyword>
<organism evidence="2 3">
    <name type="scientific">Fibroporia radiculosa</name>
    <dbReference type="NCBI Taxonomy" id="599839"/>
    <lineage>
        <taxon>Eukaryota</taxon>
        <taxon>Fungi</taxon>
        <taxon>Dikarya</taxon>
        <taxon>Basidiomycota</taxon>
        <taxon>Agaricomycotina</taxon>
        <taxon>Agaricomycetes</taxon>
        <taxon>Polyporales</taxon>
        <taxon>Fibroporiaceae</taxon>
        <taxon>Fibroporia</taxon>
    </lineage>
</organism>
<gene>
    <name evidence="2" type="ORF">FIBRA_06841</name>
</gene>
<proteinExistence type="predicted"/>
<evidence type="ECO:0000256" key="1">
    <source>
        <dbReference type="SAM" id="MobiDB-lite"/>
    </source>
</evidence>
<feature type="region of interest" description="Disordered" evidence="1">
    <location>
        <begin position="1"/>
        <end position="28"/>
    </location>
</feature>
<reference evidence="2 3" key="1">
    <citation type="journal article" date="2012" name="Appl. Environ. Microbiol.">
        <title>Short-read sequencing for genomic analysis of the brown rot fungus Fibroporia radiculosa.</title>
        <authorList>
            <person name="Tang J.D."/>
            <person name="Perkins A.D."/>
            <person name="Sonstegard T.S."/>
            <person name="Schroeder S.G."/>
            <person name="Burgess S.C."/>
            <person name="Diehl S.V."/>
        </authorList>
    </citation>
    <scope>NUCLEOTIDE SEQUENCE [LARGE SCALE GENOMIC DNA]</scope>
    <source>
        <strain evidence="2 3">TFFH 294</strain>
    </source>
</reference>
<dbReference type="EMBL" id="HE797162">
    <property type="protein sequence ID" value="CCM04657.1"/>
    <property type="molecule type" value="Genomic_DNA"/>
</dbReference>
<evidence type="ECO:0000313" key="2">
    <source>
        <dbReference type="EMBL" id="CCM04657.1"/>
    </source>
</evidence>
<dbReference type="InParanoid" id="J4HZR0"/>
<dbReference type="AlphaFoldDB" id="J4HZR0"/>